<keyword evidence="2" id="KW-1185">Reference proteome</keyword>
<name>A0A6J8BKV7_MYTCO</name>
<evidence type="ECO:0000313" key="2">
    <source>
        <dbReference type="Proteomes" id="UP000507470"/>
    </source>
</evidence>
<evidence type="ECO:0000313" key="1">
    <source>
        <dbReference type="EMBL" id="CAC5384021.1"/>
    </source>
</evidence>
<gene>
    <name evidence="1" type="ORF">MCOR_19707</name>
</gene>
<accession>A0A6J8BKV7</accession>
<sequence>MCQENNQSVGIQHDNSECMIEVQLNQQPRFGGENFKPYETSTVMTEQHFKDPPLTDRFQQSQPPTEIDFYSQNRHTNNQPSLSLENSVNNIQTSQQAVQLPVQQDVRMQLPVEHTVNYTQPHQQAIQLPVEQIINYIQPSQQAVQLPVEDTVNYTKPHQQAV</sequence>
<dbReference type="EMBL" id="CACVKT020003475">
    <property type="protein sequence ID" value="CAC5384021.1"/>
    <property type="molecule type" value="Genomic_DNA"/>
</dbReference>
<dbReference type="AlphaFoldDB" id="A0A6J8BKV7"/>
<dbReference type="Proteomes" id="UP000507470">
    <property type="component" value="Unassembled WGS sequence"/>
</dbReference>
<proteinExistence type="predicted"/>
<protein>
    <submittedName>
        <fullName evidence="1">Uncharacterized protein</fullName>
    </submittedName>
</protein>
<reference evidence="1 2" key="1">
    <citation type="submission" date="2020-06" db="EMBL/GenBank/DDBJ databases">
        <authorList>
            <person name="Li R."/>
            <person name="Bekaert M."/>
        </authorList>
    </citation>
    <scope>NUCLEOTIDE SEQUENCE [LARGE SCALE GENOMIC DNA]</scope>
    <source>
        <strain evidence="2">wild</strain>
    </source>
</reference>
<organism evidence="1 2">
    <name type="scientific">Mytilus coruscus</name>
    <name type="common">Sea mussel</name>
    <dbReference type="NCBI Taxonomy" id="42192"/>
    <lineage>
        <taxon>Eukaryota</taxon>
        <taxon>Metazoa</taxon>
        <taxon>Spiralia</taxon>
        <taxon>Lophotrochozoa</taxon>
        <taxon>Mollusca</taxon>
        <taxon>Bivalvia</taxon>
        <taxon>Autobranchia</taxon>
        <taxon>Pteriomorphia</taxon>
        <taxon>Mytilida</taxon>
        <taxon>Mytiloidea</taxon>
        <taxon>Mytilidae</taxon>
        <taxon>Mytilinae</taxon>
        <taxon>Mytilus</taxon>
    </lineage>
</organism>